<keyword evidence="3" id="KW-0963">Cytoplasm</keyword>
<evidence type="ECO:0000256" key="3">
    <source>
        <dbReference type="ARBA" id="ARBA00022490"/>
    </source>
</evidence>
<evidence type="ECO:0008006" key="8">
    <source>
        <dbReference type="Google" id="ProtNLM"/>
    </source>
</evidence>
<comment type="subcellular location">
    <subcellularLocation>
        <location evidence="1">Cytoplasm</location>
    </subcellularLocation>
</comment>
<dbReference type="RefSeq" id="WP_078929529.1">
    <property type="nucleotide sequence ID" value="NZ_FUXX01000062.1"/>
</dbReference>
<dbReference type="EMBL" id="FUXX01000062">
    <property type="protein sequence ID" value="SKA69702.1"/>
    <property type="molecule type" value="Genomic_DNA"/>
</dbReference>
<name>A0A1T4VXH1_9GAMM</name>
<dbReference type="CDD" id="cd17022">
    <property type="entry name" value="T3SC_IA_SigE-like"/>
    <property type="match status" value="1"/>
</dbReference>
<dbReference type="InterPro" id="IPR013095">
    <property type="entry name" value="T3SS_chaperone"/>
</dbReference>
<evidence type="ECO:0000256" key="1">
    <source>
        <dbReference type="ARBA" id="ARBA00004496"/>
    </source>
</evidence>
<gene>
    <name evidence="6" type="ORF">SAMN02745213_02246</name>
</gene>
<dbReference type="STRING" id="83771.SAMN02910357_01635"/>
<comment type="similarity">
    <text evidence="2">Belongs to the IpgE/SigE chaperone family.</text>
</comment>
<evidence type="ECO:0000256" key="4">
    <source>
        <dbReference type="ARBA" id="ARBA00023026"/>
    </source>
</evidence>
<dbReference type="InterPro" id="IPR010261">
    <property type="entry name" value="Tir_chaperone"/>
</dbReference>
<keyword evidence="7" id="KW-1185">Reference proteome</keyword>
<organism evidence="6 7">
    <name type="scientific">Succinivibrio dextrinosolvens DSM 3072</name>
    <dbReference type="NCBI Taxonomy" id="1123324"/>
    <lineage>
        <taxon>Bacteria</taxon>
        <taxon>Pseudomonadati</taxon>
        <taxon>Pseudomonadota</taxon>
        <taxon>Gammaproteobacteria</taxon>
        <taxon>Aeromonadales</taxon>
        <taxon>Succinivibrionaceae</taxon>
        <taxon>Succinivibrio</taxon>
    </lineage>
</organism>
<evidence type="ECO:0000313" key="6">
    <source>
        <dbReference type="EMBL" id="SKA69702.1"/>
    </source>
</evidence>
<protein>
    <recommendedName>
        <fullName evidence="8">Tir chaperone protein (CesT) family protein</fullName>
    </recommendedName>
</protein>
<keyword evidence="5" id="KW-0143">Chaperone</keyword>
<dbReference type="GO" id="GO:0005737">
    <property type="term" value="C:cytoplasm"/>
    <property type="evidence" value="ECO:0007669"/>
    <property type="project" value="UniProtKB-SubCell"/>
</dbReference>
<reference evidence="7" key="1">
    <citation type="submission" date="2017-02" db="EMBL/GenBank/DDBJ databases">
        <authorList>
            <person name="Varghese N."/>
            <person name="Submissions S."/>
        </authorList>
    </citation>
    <scope>NUCLEOTIDE SEQUENCE [LARGE SCALE GENOMIC DNA]</scope>
    <source>
        <strain evidence="7">DSM 3072</strain>
    </source>
</reference>
<keyword evidence="4" id="KW-0843">Virulence</keyword>
<dbReference type="AlphaFoldDB" id="A0A1T4VXH1"/>
<dbReference type="Proteomes" id="UP000242432">
    <property type="component" value="Unassembled WGS sequence"/>
</dbReference>
<dbReference type="Gene3D" id="3.30.1460.10">
    <property type="match status" value="1"/>
</dbReference>
<accession>A0A1T4VXH1</accession>
<evidence type="ECO:0000256" key="5">
    <source>
        <dbReference type="ARBA" id="ARBA00023186"/>
    </source>
</evidence>
<evidence type="ECO:0000313" key="7">
    <source>
        <dbReference type="Proteomes" id="UP000242432"/>
    </source>
</evidence>
<dbReference type="SUPFAM" id="SSF69635">
    <property type="entry name" value="Type III secretory system chaperone-like"/>
    <property type="match status" value="1"/>
</dbReference>
<sequence length="148" mass="17013">MFNTENNFVTLIDTLGSRLKVSIMMSPQNTCCLVFDRDPVNFEIKNNILYIYAPIYSSENCEKKVLLEMLEENHLGDVFTSISPSTKDLCLNMLVTYECEYELFEKQLSVFVSKLRELKEKVKGNYLDQDNNSSTQSVKDMIVTALPV</sequence>
<proteinExistence type="inferred from homology"/>
<evidence type="ECO:0000256" key="2">
    <source>
        <dbReference type="ARBA" id="ARBA00010921"/>
    </source>
</evidence>
<dbReference type="Pfam" id="PF05932">
    <property type="entry name" value="CesT"/>
    <property type="match status" value="1"/>
</dbReference>